<proteinExistence type="predicted"/>
<feature type="compositionally biased region" description="Basic residues" evidence="1">
    <location>
        <begin position="355"/>
        <end position="381"/>
    </location>
</feature>
<name>L8HHW1_ACACF</name>
<dbReference type="GO" id="GO:0000278">
    <property type="term" value="P:mitotic cell cycle"/>
    <property type="evidence" value="ECO:0007669"/>
    <property type="project" value="TreeGrafter"/>
</dbReference>
<feature type="region of interest" description="Disordered" evidence="1">
    <location>
        <begin position="130"/>
        <end position="156"/>
    </location>
</feature>
<feature type="compositionally biased region" description="Basic and acidic residues" evidence="1">
    <location>
        <begin position="35"/>
        <end position="44"/>
    </location>
</feature>
<dbReference type="SMR" id="L8HHW1"/>
<feature type="compositionally biased region" description="Acidic residues" evidence="1">
    <location>
        <begin position="45"/>
        <end position="64"/>
    </location>
</feature>
<dbReference type="KEGG" id="acan:ACA1_288700"/>
<feature type="region of interest" description="Disordered" evidence="1">
    <location>
        <begin position="170"/>
        <end position="432"/>
    </location>
</feature>
<accession>L8HHW1</accession>
<feature type="region of interest" description="Disordered" evidence="1">
    <location>
        <begin position="25"/>
        <end position="116"/>
    </location>
</feature>
<feature type="compositionally biased region" description="Low complexity" evidence="1">
    <location>
        <begin position="86"/>
        <end position="97"/>
    </location>
</feature>
<evidence type="ECO:0000313" key="3">
    <source>
        <dbReference type="EMBL" id="ELR25149.1"/>
    </source>
</evidence>
<feature type="compositionally biased region" description="Acidic residues" evidence="1">
    <location>
        <begin position="385"/>
        <end position="395"/>
    </location>
</feature>
<dbReference type="PANTHER" id="PTHR14625:SF3">
    <property type="entry name" value="MICROCEPHALIN"/>
    <property type="match status" value="1"/>
</dbReference>
<dbReference type="Gene3D" id="3.40.50.10190">
    <property type="entry name" value="BRCT domain"/>
    <property type="match status" value="2"/>
</dbReference>
<dbReference type="PROSITE" id="PS50172">
    <property type="entry name" value="BRCT"/>
    <property type="match status" value="1"/>
</dbReference>
<dbReference type="OrthoDB" id="21476at2759"/>
<dbReference type="Pfam" id="PF00533">
    <property type="entry name" value="BRCT"/>
    <property type="match status" value="1"/>
</dbReference>
<feature type="compositionally biased region" description="Low complexity" evidence="1">
    <location>
        <begin position="130"/>
        <end position="150"/>
    </location>
</feature>
<feature type="region of interest" description="Disordered" evidence="1">
    <location>
        <begin position="591"/>
        <end position="645"/>
    </location>
</feature>
<feature type="compositionally biased region" description="Basic and acidic residues" evidence="1">
    <location>
        <begin position="292"/>
        <end position="310"/>
    </location>
</feature>
<reference evidence="3 4" key="1">
    <citation type="journal article" date="2013" name="Genome Biol.">
        <title>Genome of Acanthamoeba castellanii highlights extensive lateral gene transfer and early evolution of tyrosine kinase signaling.</title>
        <authorList>
            <person name="Clarke M."/>
            <person name="Lohan A.J."/>
            <person name="Liu B."/>
            <person name="Lagkouvardos I."/>
            <person name="Roy S."/>
            <person name="Zafar N."/>
            <person name="Bertelli C."/>
            <person name="Schilde C."/>
            <person name="Kianianmomeni A."/>
            <person name="Burglin T.R."/>
            <person name="Frech C."/>
            <person name="Turcotte B."/>
            <person name="Kopec K.O."/>
            <person name="Synnott J.M."/>
            <person name="Choo C."/>
            <person name="Paponov I."/>
            <person name="Finkler A."/>
            <person name="Soon Heng Tan C."/>
            <person name="Hutchins A.P."/>
            <person name="Weinmeier T."/>
            <person name="Rattei T."/>
            <person name="Chu J.S."/>
            <person name="Gimenez G."/>
            <person name="Irimia M."/>
            <person name="Rigden D.J."/>
            <person name="Fitzpatrick D.A."/>
            <person name="Lorenzo-Morales J."/>
            <person name="Bateman A."/>
            <person name="Chiu C.H."/>
            <person name="Tang P."/>
            <person name="Hegemann P."/>
            <person name="Fromm H."/>
            <person name="Raoult D."/>
            <person name="Greub G."/>
            <person name="Miranda-Saavedra D."/>
            <person name="Chen N."/>
            <person name="Nash P."/>
            <person name="Ginger M.L."/>
            <person name="Horn M."/>
            <person name="Schaap P."/>
            <person name="Caler L."/>
            <person name="Loftus B."/>
        </authorList>
    </citation>
    <scope>NUCLEOTIDE SEQUENCE [LARGE SCALE GENOMIC DNA]</scope>
    <source>
        <strain evidence="3 4">Neff</strain>
    </source>
</reference>
<feature type="compositionally biased region" description="Basic residues" evidence="1">
    <location>
        <begin position="338"/>
        <end position="348"/>
    </location>
</feature>
<dbReference type="STRING" id="1257118.L8HHW1"/>
<dbReference type="PANTHER" id="PTHR14625">
    <property type="entry name" value="MICROCEPHALIN"/>
    <property type="match status" value="1"/>
</dbReference>
<dbReference type="RefSeq" id="XP_004367904.1">
    <property type="nucleotide sequence ID" value="XM_004367847.1"/>
</dbReference>
<evidence type="ECO:0000256" key="1">
    <source>
        <dbReference type="SAM" id="MobiDB-lite"/>
    </source>
</evidence>
<dbReference type="GeneID" id="14926192"/>
<dbReference type="InterPro" id="IPR036420">
    <property type="entry name" value="BRCT_dom_sf"/>
</dbReference>
<dbReference type="InterPro" id="IPR022047">
    <property type="entry name" value="Microcephalin-like"/>
</dbReference>
<dbReference type="EMBL" id="KB007805">
    <property type="protein sequence ID" value="ELR25149.1"/>
    <property type="molecule type" value="Genomic_DNA"/>
</dbReference>
<dbReference type="AlphaFoldDB" id="L8HHW1"/>
<dbReference type="VEuPathDB" id="AmoebaDB:ACA1_288700"/>
<sequence length="645" mass="70061">MSSRLLKKALAASNQLSEGYSPWAKYKLKNPSSSAHEDDRRKEEDLEEKEEDNDQVLVLDDDSADAGVRAGGIGRGAGRPAERRASAGAPGRAAAVGSEQPQHGMSYHNADEDSTVLDDDDLDVTIPLSDTFPGLTAATTPRRAAAAPPADLDDDHDLFEEGFFSMEAEVLKGVLDDGEDGESKVEGEEGKDGKKEKEPQPQEKENGGPAAAEKKSTATTAEGRKRPRDEEAEEATAAADGGQRREADGRADGVAAVSKRHKKAPPADSDADAAHPDAVDSEDAEQAPVVGRSRDAKKTEKRREAKEVEQKKKKKKQEEEEEEAEEEEEEPSDEGKGTKKRQQRKVGKAKGAGREKKKAPPAGARKGRKKAPARTTKRKGKSAADDESGGESDDGEKEKERESGGDEDEEEERRSASKKRKVAPKKDKAATEHKVISISGLPLDERGLLGDVALNLGNAMVVPNIPETMTHVVVGDNKRTMKVLFGLGMGCFIVKPDWLWQSLAAGKWLPEHEFEVERKCNLLGKQSVYVNPTGNKVSAQDLRHLVGLCNGKVTNKRTRANYLISARPEVGEDNPALKVVREDHCRLMDPEDYAPAAKEDSASGSRKQQQERKKPNNAGNQEEEGTKKNATRKTKAKTTEEEEAG</sequence>
<dbReference type="InterPro" id="IPR001357">
    <property type="entry name" value="BRCT_dom"/>
</dbReference>
<feature type="compositionally biased region" description="Acidic residues" evidence="1">
    <location>
        <begin position="319"/>
        <end position="332"/>
    </location>
</feature>
<organism evidence="3 4">
    <name type="scientific">Acanthamoeba castellanii (strain ATCC 30010 / Neff)</name>
    <dbReference type="NCBI Taxonomy" id="1257118"/>
    <lineage>
        <taxon>Eukaryota</taxon>
        <taxon>Amoebozoa</taxon>
        <taxon>Discosea</taxon>
        <taxon>Longamoebia</taxon>
        <taxon>Centramoebida</taxon>
        <taxon>Acanthamoebidae</taxon>
        <taxon>Acanthamoeba</taxon>
    </lineage>
</organism>
<dbReference type="SMART" id="SM00292">
    <property type="entry name" value="BRCT"/>
    <property type="match status" value="1"/>
</dbReference>
<dbReference type="SUPFAM" id="SSF52113">
    <property type="entry name" value="BRCT domain"/>
    <property type="match status" value="1"/>
</dbReference>
<keyword evidence="4" id="KW-1185">Reference proteome</keyword>
<protein>
    <submittedName>
        <fullName evidence="3">BRCA1 C Terminus (BRCT) domain containing protein</fullName>
    </submittedName>
</protein>
<feature type="compositionally biased region" description="Basic and acidic residues" evidence="1">
    <location>
        <begin position="181"/>
        <end position="229"/>
    </location>
</feature>
<evidence type="ECO:0000313" key="4">
    <source>
        <dbReference type="Proteomes" id="UP000011083"/>
    </source>
</evidence>
<feature type="compositionally biased region" description="Basic and acidic residues" evidence="1">
    <location>
        <begin position="242"/>
        <end position="251"/>
    </location>
</feature>
<feature type="domain" description="BRCT" evidence="2">
    <location>
        <begin position="445"/>
        <end position="516"/>
    </location>
</feature>
<evidence type="ECO:0000259" key="2">
    <source>
        <dbReference type="PROSITE" id="PS50172"/>
    </source>
</evidence>
<dbReference type="CDD" id="cd17736">
    <property type="entry name" value="BRCT_microcephalin_rpt2"/>
    <property type="match status" value="1"/>
</dbReference>
<gene>
    <name evidence="3" type="ORF">ACA1_288700</name>
</gene>
<dbReference type="Proteomes" id="UP000011083">
    <property type="component" value="Unassembled WGS sequence"/>
</dbReference>